<dbReference type="EMBL" id="RCMK01001569">
    <property type="protein sequence ID" value="KAG2891847.1"/>
    <property type="molecule type" value="Genomic_DNA"/>
</dbReference>
<reference evidence="3 4" key="1">
    <citation type="submission" date="2018-01" db="EMBL/GenBank/DDBJ databases">
        <title>Draft genome of the strawberry crown rot pathogen Phytophthora cactorum.</title>
        <authorList>
            <person name="Armitage A.D."/>
            <person name="Lysoe E."/>
            <person name="Nellist C.F."/>
            <person name="Harrison R.J."/>
            <person name="Brurberg M.B."/>
        </authorList>
    </citation>
    <scope>NUCLEOTIDE SEQUENCE [LARGE SCALE GENOMIC DNA]</scope>
    <source>
        <strain evidence="3 4">10300</strain>
    </source>
</reference>
<evidence type="ECO:0008006" key="5">
    <source>
        <dbReference type="Google" id="ProtNLM"/>
    </source>
</evidence>
<evidence type="ECO:0000313" key="4">
    <source>
        <dbReference type="Proteomes" id="UP000251314"/>
    </source>
</evidence>
<dbReference type="EMBL" id="RCMV01002720">
    <property type="protein sequence ID" value="KAG3201545.1"/>
    <property type="molecule type" value="Genomic_DNA"/>
</dbReference>
<evidence type="ECO:0000313" key="3">
    <source>
        <dbReference type="EMBL" id="RAW35206.1"/>
    </source>
</evidence>
<evidence type="ECO:0000313" key="2">
    <source>
        <dbReference type="EMBL" id="KAG3201545.1"/>
    </source>
</evidence>
<sequence>MAIVNGYIVHCLTLKKRGKKTPTYADYLRRLHGQLLALRTIHFETHPNAEELVTVPIPRQEHLPVNTDSFYTTSKQHKRRQHLCKVCSAFSDLKTKSFETSSYFPQCSDAFGGRLPLCCRARRLESGNTQTCSEIWYETWGDDKNIPAG</sequence>
<dbReference type="Proteomes" id="UP000251314">
    <property type="component" value="Unassembled WGS sequence"/>
</dbReference>
<dbReference type="AlphaFoldDB" id="A0A329SGI1"/>
<comment type="caution">
    <text evidence="3">The sequence shown here is derived from an EMBL/GenBank/DDBJ whole genome shotgun (WGS) entry which is preliminary data.</text>
</comment>
<dbReference type="Proteomes" id="UP000760860">
    <property type="component" value="Unassembled WGS sequence"/>
</dbReference>
<dbReference type="EMBL" id="MJFZ01000176">
    <property type="protein sequence ID" value="RAW35206.1"/>
    <property type="molecule type" value="Genomic_DNA"/>
</dbReference>
<dbReference type="Proteomes" id="UP000736787">
    <property type="component" value="Unassembled WGS sequence"/>
</dbReference>
<organism evidence="3 4">
    <name type="scientific">Phytophthora cactorum</name>
    <dbReference type="NCBI Taxonomy" id="29920"/>
    <lineage>
        <taxon>Eukaryota</taxon>
        <taxon>Sar</taxon>
        <taxon>Stramenopiles</taxon>
        <taxon>Oomycota</taxon>
        <taxon>Peronosporomycetes</taxon>
        <taxon>Peronosporales</taxon>
        <taxon>Peronosporaceae</taxon>
        <taxon>Phytophthora</taxon>
    </lineage>
</organism>
<accession>A0A329SGI1</accession>
<dbReference type="VEuPathDB" id="FungiDB:PC110_g8487"/>
<dbReference type="OrthoDB" id="121297at2759"/>
<protein>
    <recommendedName>
        <fullName evidence="5">PiggyBac transposable element-derived protein domain-containing protein</fullName>
    </recommendedName>
</protein>
<reference evidence="2" key="2">
    <citation type="submission" date="2018-05" db="EMBL/GenBank/DDBJ databases">
        <title>Effector identification in a new, highly contiguous assembly of the strawberry crown rot pathogen Phytophthora cactorum.</title>
        <authorList>
            <person name="Armitage A.D."/>
            <person name="Nellist C.F."/>
            <person name="Bates H."/>
            <person name="Vickerstaff R.J."/>
            <person name="Harrison R.J."/>
        </authorList>
    </citation>
    <scope>NUCLEOTIDE SEQUENCE</scope>
    <source>
        <strain evidence="1">4040</strain>
        <strain evidence="2">P421</strain>
    </source>
</reference>
<gene>
    <name evidence="3" type="ORF">PC110_g8487</name>
    <name evidence="1" type="ORF">PC117_g24161</name>
    <name evidence="2" type="ORF">PC129_g23505</name>
</gene>
<proteinExistence type="predicted"/>
<evidence type="ECO:0000313" key="1">
    <source>
        <dbReference type="EMBL" id="KAG2891847.1"/>
    </source>
</evidence>
<name>A0A329SGI1_9STRA</name>
<keyword evidence="4" id="KW-1185">Reference proteome</keyword>